<dbReference type="PANTHER" id="PTHR46270">
    <property type="entry name" value="ARMADILLO-TYPE FOLD-RELATED"/>
    <property type="match status" value="1"/>
</dbReference>
<comment type="catalytic activity">
    <reaction evidence="3">
        <text>NAD(+) + H2O = ADP-D-ribose + nicotinamide + H(+)</text>
        <dbReference type="Rhea" id="RHEA:16301"/>
        <dbReference type="ChEBI" id="CHEBI:15377"/>
        <dbReference type="ChEBI" id="CHEBI:15378"/>
        <dbReference type="ChEBI" id="CHEBI:17154"/>
        <dbReference type="ChEBI" id="CHEBI:57540"/>
        <dbReference type="ChEBI" id="CHEBI:57967"/>
        <dbReference type="EC" id="3.2.2.6"/>
    </reaction>
    <physiologicalReaction direction="left-to-right" evidence="3">
        <dbReference type="Rhea" id="RHEA:16302"/>
    </physiologicalReaction>
</comment>
<keyword evidence="7" id="KW-1185">Reference proteome</keyword>
<evidence type="ECO:0000256" key="4">
    <source>
        <dbReference type="SAM" id="SignalP"/>
    </source>
</evidence>
<dbReference type="EMBL" id="JAZGQO010000002">
    <property type="protein sequence ID" value="KAK6192097.1"/>
    <property type="molecule type" value="Genomic_DNA"/>
</dbReference>
<dbReference type="Pfam" id="PF13676">
    <property type="entry name" value="TIR_2"/>
    <property type="match status" value="1"/>
</dbReference>
<evidence type="ECO:0000256" key="1">
    <source>
        <dbReference type="ARBA" id="ARBA00008291"/>
    </source>
</evidence>
<keyword evidence="4" id="KW-0732">Signal</keyword>
<sequence>MFIELLFSDIKLLVLLTLANIINEEENHLLLADDSIFDDIIQMIKWANKSEGHRFDGFSVEELVSGLKGLARNDQNKNILTKKGALPLLKEIITTKYNDGEVLQATEAIRVLSFSKDNKNHIKKDENLIQLLTDLTKNTVENVANAASGILWNIKDDKEKHENVKNSPAKSTGHVMISYQWADQKKLIQISQMLSEAGYLVWMDIKDMEGSTLQAMADAVEKACVVLVCMSERYKESSNCRTEAEYAFTLKKPIIPLMMQRGYKPNGWLGMILGAKLFVDFSGKYSFDDSFKNLSRQLGRDGKIGGDADEVDGPIAVIRSVPLQAARGNGTNEWSTNDVSKWLKKIGLNSKEKLQSLTGEQLTFLKKLSNRAPEFYFSYVKTDLGLHRLDDLMKFTNAIDQI</sequence>
<feature type="chain" id="PRO_5042816587" description="ADP-ribosyl cyclase/cyclic ADP-ribose hydrolase" evidence="4">
    <location>
        <begin position="20"/>
        <end position="402"/>
    </location>
</feature>
<gene>
    <name evidence="6" type="ORF">SNE40_003636</name>
</gene>
<dbReference type="Proteomes" id="UP001347796">
    <property type="component" value="Unassembled WGS sequence"/>
</dbReference>
<organism evidence="6 7">
    <name type="scientific">Patella caerulea</name>
    <name type="common">Rayed Mediterranean limpet</name>
    <dbReference type="NCBI Taxonomy" id="87958"/>
    <lineage>
        <taxon>Eukaryota</taxon>
        <taxon>Metazoa</taxon>
        <taxon>Spiralia</taxon>
        <taxon>Lophotrochozoa</taxon>
        <taxon>Mollusca</taxon>
        <taxon>Gastropoda</taxon>
        <taxon>Patellogastropoda</taxon>
        <taxon>Patelloidea</taxon>
        <taxon>Patellidae</taxon>
        <taxon>Patella</taxon>
    </lineage>
</organism>
<protein>
    <recommendedName>
        <fullName evidence="2">ADP-ribosyl cyclase/cyclic ADP-ribose hydrolase</fullName>
        <ecNumber evidence="2">3.2.2.6</ecNumber>
    </recommendedName>
</protein>
<evidence type="ECO:0000256" key="2">
    <source>
        <dbReference type="ARBA" id="ARBA00011982"/>
    </source>
</evidence>
<comment type="similarity">
    <text evidence="1">Belongs to the SARM1 family.</text>
</comment>
<dbReference type="GO" id="GO:0061809">
    <property type="term" value="F:NAD+ nucleosidase activity, cyclic ADP-ribose generating"/>
    <property type="evidence" value="ECO:0007669"/>
    <property type="project" value="UniProtKB-EC"/>
</dbReference>
<accession>A0AAN8K899</accession>
<evidence type="ECO:0000313" key="7">
    <source>
        <dbReference type="Proteomes" id="UP001347796"/>
    </source>
</evidence>
<dbReference type="GO" id="GO:0007165">
    <property type="term" value="P:signal transduction"/>
    <property type="evidence" value="ECO:0007669"/>
    <property type="project" value="InterPro"/>
</dbReference>
<evidence type="ECO:0000259" key="5">
    <source>
        <dbReference type="PROSITE" id="PS50105"/>
    </source>
</evidence>
<comment type="caution">
    <text evidence="6">The sequence shown here is derived from an EMBL/GenBank/DDBJ whole genome shotgun (WGS) entry which is preliminary data.</text>
</comment>
<evidence type="ECO:0000313" key="6">
    <source>
        <dbReference type="EMBL" id="KAK6192097.1"/>
    </source>
</evidence>
<dbReference type="SUPFAM" id="SSF52200">
    <property type="entry name" value="Toll/Interleukin receptor TIR domain"/>
    <property type="match status" value="1"/>
</dbReference>
<dbReference type="Gene3D" id="3.40.50.10140">
    <property type="entry name" value="Toll/interleukin-1 receptor homology (TIR) domain"/>
    <property type="match status" value="1"/>
</dbReference>
<dbReference type="AlphaFoldDB" id="A0AAN8K899"/>
<reference evidence="6 7" key="1">
    <citation type="submission" date="2024-01" db="EMBL/GenBank/DDBJ databases">
        <title>The genome of the rayed Mediterranean limpet Patella caerulea (Linnaeus, 1758).</title>
        <authorList>
            <person name="Anh-Thu Weber A."/>
            <person name="Halstead-Nussloch G."/>
        </authorList>
    </citation>
    <scope>NUCLEOTIDE SEQUENCE [LARGE SCALE GENOMIC DNA]</scope>
    <source>
        <strain evidence="6">AATW-2023a</strain>
        <tissue evidence="6">Whole specimen</tissue>
    </source>
</reference>
<dbReference type="SUPFAM" id="SSF48371">
    <property type="entry name" value="ARM repeat"/>
    <property type="match status" value="1"/>
</dbReference>
<dbReference type="EC" id="3.2.2.6" evidence="2"/>
<name>A0AAN8K899_PATCE</name>
<dbReference type="Gene3D" id="1.25.10.10">
    <property type="entry name" value="Leucine-rich Repeat Variant"/>
    <property type="match status" value="1"/>
</dbReference>
<dbReference type="InterPro" id="IPR016024">
    <property type="entry name" value="ARM-type_fold"/>
</dbReference>
<dbReference type="InterPro" id="IPR000157">
    <property type="entry name" value="TIR_dom"/>
</dbReference>
<dbReference type="InterPro" id="IPR035897">
    <property type="entry name" value="Toll_tir_struct_dom_sf"/>
</dbReference>
<dbReference type="InterPro" id="IPR001660">
    <property type="entry name" value="SAM"/>
</dbReference>
<evidence type="ECO:0000256" key="3">
    <source>
        <dbReference type="ARBA" id="ARBA00047304"/>
    </source>
</evidence>
<feature type="signal peptide" evidence="4">
    <location>
        <begin position="1"/>
        <end position="19"/>
    </location>
</feature>
<proteinExistence type="inferred from homology"/>
<dbReference type="PROSITE" id="PS50105">
    <property type="entry name" value="SAM_DOMAIN"/>
    <property type="match status" value="1"/>
</dbReference>
<dbReference type="PANTHER" id="PTHR46270:SF2">
    <property type="entry name" value="TIR DOMAIN-CONTAINING PROTEIN"/>
    <property type="match status" value="1"/>
</dbReference>
<feature type="domain" description="SAM" evidence="5">
    <location>
        <begin position="334"/>
        <end position="402"/>
    </location>
</feature>
<dbReference type="InterPro" id="IPR011989">
    <property type="entry name" value="ARM-like"/>
</dbReference>